<evidence type="ECO:0000256" key="6">
    <source>
        <dbReference type="ARBA" id="ARBA00023136"/>
    </source>
</evidence>
<dbReference type="CDD" id="cd06261">
    <property type="entry name" value="TM_PBP2"/>
    <property type="match status" value="1"/>
</dbReference>
<gene>
    <name evidence="9" type="ORF">ISF6_1584</name>
</gene>
<evidence type="ECO:0000256" key="1">
    <source>
        <dbReference type="ARBA" id="ARBA00004651"/>
    </source>
</evidence>
<dbReference type="Pfam" id="PF00528">
    <property type="entry name" value="BPD_transp_1"/>
    <property type="match status" value="1"/>
</dbReference>
<keyword evidence="4 9" id="KW-0812">Transmembrane</keyword>
<dbReference type="Gene3D" id="1.10.3720.10">
    <property type="entry name" value="MetI-like"/>
    <property type="match status" value="1"/>
</dbReference>
<name>A0A0K8NZK1_PISS1</name>
<evidence type="ECO:0000256" key="7">
    <source>
        <dbReference type="RuleBase" id="RU363032"/>
    </source>
</evidence>
<evidence type="ECO:0000256" key="5">
    <source>
        <dbReference type="ARBA" id="ARBA00022989"/>
    </source>
</evidence>
<keyword evidence="10" id="KW-1185">Reference proteome</keyword>
<protein>
    <submittedName>
        <fullName evidence="9">Hydroxymethylpyrimidine ABC transporter, transmembrane component</fullName>
    </submittedName>
</protein>
<comment type="subcellular location">
    <subcellularLocation>
        <location evidence="1 7">Cell membrane</location>
        <topology evidence="1 7">Multi-pass membrane protein</topology>
    </subcellularLocation>
</comment>
<evidence type="ECO:0000313" key="10">
    <source>
        <dbReference type="Proteomes" id="UP000037660"/>
    </source>
</evidence>
<organism evidence="9 10">
    <name type="scientific">Piscinibacter sakaiensis</name>
    <name type="common">Ideonella sakaiensis</name>
    <dbReference type="NCBI Taxonomy" id="1547922"/>
    <lineage>
        <taxon>Bacteria</taxon>
        <taxon>Pseudomonadati</taxon>
        <taxon>Pseudomonadota</taxon>
        <taxon>Betaproteobacteria</taxon>
        <taxon>Burkholderiales</taxon>
        <taxon>Sphaerotilaceae</taxon>
        <taxon>Piscinibacter</taxon>
    </lineage>
</organism>
<dbReference type="EMBL" id="BBYR01000029">
    <property type="protein sequence ID" value="GAP35811.1"/>
    <property type="molecule type" value="Genomic_DNA"/>
</dbReference>
<evidence type="ECO:0000256" key="3">
    <source>
        <dbReference type="ARBA" id="ARBA00022475"/>
    </source>
</evidence>
<dbReference type="InterPro" id="IPR035906">
    <property type="entry name" value="MetI-like_sf"/>
</dbReference>
<dbReference type="Proteomes" id="UP000037660">
    <property type="component" value="Unassembled WGS sequence"/>
</dbReference>
<keyword evidence="5" id="KW-1133">Transmembrane helix</keyword>
<dbReference type="InterPro" id="IPR000515">
    <property type="entry name" value="MetI-like"/>
</dbReference>
<dbReference type="RefSeq" id="WP_054019849.1">
    <property type="nucleotide sequence ID" value="NZ_BBYR01000029.1"/>
</dbReference>
<keyword evidence="3" id="KW-1003">Cell membrane</keyword>
<accession>A0A0K8NZK1</accession>
<reference evidence="9 10" key="2">
    <citation type="journal article" date="2016" name="Science">
        <title>A bacterium that degrades and assimilates poly(ethylene terephthalate).</title>
        <authorList>
            <person name="Yoshida S."/>
            <person name="Hiraga K."/>
            <person name="Takehana T."/>
            <person name="Taniguchi I."/>
            <person name="Yamaji H."/>
            <person name="Maeda Y."/>
            <person name="Toyohara K."/>
            <person name="Miyamoto K."/>
            <person name="Kimura Y."/>
            <person name="Oda K."/>
        </authorList>
    </citation>
    <scope>NUCLEOTIDE SEQUENCE [LARGE SCALE GENOMIC DNA]</scope>
    <source>
        <strain evidence="10">NBRC 110686 / TISTR 2288 / 201-F6</strain>
    </source>
</reference>
<comment type="similarity">
    <text evidence="7">Belongs to the binding-protein-dependent transport system permease family.</text>
</comment>
<dbReference type="GO" id="GO:0005886">
    <property type="term" value="C:plasma membrane"/>
    <property type="evidence" value="ECO:0007669"/>
    <property type="project" value="UniProtKB-SubCell"/>
</dbReference>
<dbReference type="STRING" id="1547922.ISF6_1584"/>
<evidence type="ECO:0000256" key="2">
    <source>
        <dbReference type="ARBA" id="ARBA00022448"/>
    </source>
</evidence>
<evidence type="ECO:0000313" key="9">
    <source>
        <dbReference type="EMBL" id="GAP35811.1"/>
    </source>
</evidence>
<dbReference type="PANTHER" id="PTHR30151:SF41">
    <property type="entry name" value="ABC TRANSPORTER PERMEASE PROTEIN"/>
    <property type="match status" value="1"/>
</dbReference>
<keyword evidence="2 7" id="KW-0813">Transport</keyword>
<sequence>MNGLAARALPALGLAGALLAWEAVVRLGDIPAYTLPAPTLVARTLADNLGSLLGSWWFTVQVTFGALALACLGGVLVASAFALWRPLEAALLPLAVVLQVTPIVAVAPLILIYVDSTTAALLLCAWIVAFFPILSNTVAGLRSADPRLRELFRLYRASPAQRLRLLLVPSALPYFIAGLKISGGLSLIGAVTAEMVAGAAGRETGLASRILEASFRTETPKMFAALTLLVLTGVLIHAGFGLLARRLLGPGQAPGPE</sequence>
<evidence type="ECO:0000256" key="4">
    <source>
        <dbReference type="ARBA" id="ARBA00022692"/>
    </source>
</evidence>
<dbReference type="AlphaFoldDB" id="A0A0K8NZK1"/>
<keyword evidence="6" id="KW-0472">Membrane</keyword>
<dbReference type="SUPFAM" id="SSF161098">
    <property type="entry name" value="MetI-like"/>
    <property type="match status" value="1"/>
</dbReference>
<feature type="domain" description="ABC transmembrane type-1" evidence="8">
    <location>
        <begin position="56"/>
        <end position="244"/>
    </location>
</feature>
<proteinExistence type="inferred from homology"/>
<evidence type="ECO:0000259" key="8">
    <source>
        <dbReference type="PROSITE" id="PS50928"/>
    </source>
</evidence>
<dbReference type="GO" id="GO:0055085">
    <property type="term" value="P:transmembrane transport"/>
    <property type="evidence" value="ECO:0007669"/>
    <property type="project" value="InterPro"/>
</dbReference>
<dbReference type="PROSITE" id="PS50928">
    <property type="entry name" value="ABC_TM1"/>
    <property type="match status" value="1"/>
</dbReference>
<comment type="caution">
    <text evidence="9">The sequence shown here is derived from an EMBL/GenBank/DDBJ whole genome shotgun (WGS) entry which is preliminary data.</text>
</comment>
<dbReference type="PANTHER" id="PTHR30151">
    <property type="entry name" value="ALKANE SULFONATE ABC TRANSPORTER-RELATED, MEMBRANE SUBUNIT"/>
    <property type="match status" value="1"/>
</dbReference>
<reference evidence="10" key="1">
    <citation type="submission" date="2015-07" db="EMBL/GenBank/DDBJ databases">
        <title>Discovery of a poly(ethylene terephthalate assimilation.</title>
        <authorList>
            <person name="Yoshida S."/>
            <person name="Hiraga K."/>
            <person name="Takehana T."/>
            <person name="Taniguchi I."/>
            <person name="Yamaji H."/>
            <person name="Maeda Y."/>
            <person name="Toyohara K."/>
            <person name="Miyamoto K."/>
            <person name="Kimura Y."/>
            <person name="Oda K."/>
        </authorList>
    </citation>
    <scope>NUCLEOTIDE SEQUENCE [LARGE SCALE GENOMIC DNA]</scope>
    <source>
        <strain evidence="10">NBRC 110686 / TISTR 2288 / 201-F6</strain>
    </source>
</reference>